<sequence length="130" mass="15170">MKSSLKHYFPFLLFLIFPLLGLYYLYDYAVNSPYKINPSVAKKMIKNKKFDLILDVRTNLERQTLGYYPGSVHIQSADLKNQMHRDFPNKNIHILAYCNSGQRARKATEILHELGYKNALYIATPHTTIM</sequence>
<dbReference type="EMBL" id="MN739943">
    <property type="protein sequence ID" value="QHT78951.1"/>
    <property type="molecule type" value="Genomic_DNA"/>
</dbReference>
<feature type="transmembrane region" description="Helical" evidence="1">
    <location>
        <begin position="7"/>
        <end position="26"/>
    </location>
</feature>
<dbReference type="PROSITE" id="PS50206">
    <property type="entry name" value="RHODANESE_3"/>
    <property type="match status" value="1"/>
</dbReference>
<dbReference type="PANTHER" id="PTHR44086">
    <property type="entry name" value="THIOSULFATE SULFURTRANSFERASE RDL2, MITOCHONDRIAL-RELATED"/>
    <property type="match status" value="1"/>
</dbReference>
<dbReference type="AlphaFoldDB" id="A0A6C0HE97"/>
<proteinExistence type="predicted"/>
<dbReference type="GO" id="GO:0004792">
    <property type="term" value="F:thiosulfate-cyanide sulfurtransferase activity"/>
    <property type="evidence" value="ECO:0007669"/>
    <property type="project" value="TreeGrafter"/>
</dbReference>
<dbReference type="Gene3D" id="3.40.250.10">
    <property type="entry name" value="Rhodanese-like domain"/>
    <property type="match status" value="1"/>
</dbReference>
<protein>
    <recommendedName>
        <fullName evidence="2">Rhodanese domain-containing protein</fullName>
    </recommendedName>
</protein>
<evidence type="ECO:0000313" key="3">
    <source>
        <dbReference type="EMBL" id="QHT78951.1"/>
    </source>
</evidence>
<reference evidence="3" key="1">
    <citation type="journal article" date="2020" name="Nature">
        <title>Giant virus diversity and host interactions through global metagenomics.</title>
        <authorList>
            <person name="Schulz F."/>
            <person name="Roux S."/>
            <person name="Paez-Espino D."/>
            <person name="Jungbluth S."/>
            <person name="Walsh D.A."/>
            <person name="Denef V.J."/>
            <person name="McMahon K.D."/>
            <person name="Konstantinidis K.T."/>
            <person name="Eloe-Fadrosh E.A."/>
            <person name="Kyrpides N.C."/>
            <person name="Woyke T."/>
        </authorList>
    </citation>
    <scope>NUCLEOTIDE SEQUENCE</scope>
    <source>
        <strain evidence="3">GVMAG-M-3300023179-97</strain>
    </source>
</reference>
<dbReference type="PANTHER" id="PTHR44086:SF10">
    <property type="entry name" value="THIOSULFATE SULFURTRANSFERASE_RHODANESE-LIKE DOMAIN-CONTAINING PROTEIN 3"/>
    <property type="match status" value="1"/>
</dbReference>
<keyword evidence="1" id="KW-0472">Membrane</keyword>
<dbReference type="InterPro" id="IPR036873">
    <property type="entry name" value="Rhodanese-like_dom_sf"/>
</dbReference>
<name>A0A6C0HE97_9ZZZZ</name>
<organism evidence="3">
    <name type="scientific">viral metagenome</name>
    <dbReference type="NCBI Taxonomy" id="1070528"/>
    <lineage>
        <taxon>unclassified sequences</taxon>
        <taxon>metagenomes</taxon>
        <taxon>organismal metagenomes</taxon>
    </lineage>
</organism>
<keyword evidence="1" id="KW-1133">Transmembrane helix</keyword>
<accession>A0A6C0HE97</accession>
<evidence type="ECO:0000259" key="2">
    <source>
        <dbReference type="PROSITE" id="PS50206"/>
    </source>
</evidence>
<keyword evidence="1" id="KW-0812">Transmembrane</keyword>
<dbReference type="CDD" id="cd00158">
    <property type="entry name" value="RHOD"/>
    <property type="match status" value="1"/>
</dbReference>
<feature type="domain" description="Rhodanese" evidence="2">
    <location>
        <begin position="47"/>
        <end position="125"/>
    </location>
</feature>
<dbReference type="InterPro" id="IPR001763">
    <property type="entry name" value="Rhodanese-like_dom"/>
</dbReference>
<evidence type="ECO:0000256" key="1">
    <source>
        <dbReference type="SAM" id="Phobius"/>
    </source>
</evidence>
<dbReference type="Pfam" id="PF00581">
    <property type="entry name" value="Rhodanese"/>
    <property type="match status" value="1"/>
</dbReference>
<dbReference type="SUPFAM" id="SSF52821">
    <property type="entry name" value="Rhodanese/Cell cycle control phosphatase"/>
    <property type="match status" value="1"/>
</dbReference>